<feature type="transmembrane region" description="Helical" evidence="1">
    <location>
        <begin position="51"/>
        <end position="76"/>
    </location>
</feature>
<evidence type="ECO:0000313" key="3">
    <source>
        <dbReference type="Proteomes" id="UP000231466"/>
    </source>
</evidence>
<keyword evidence="1" id="KW-0812">Transmembrane</keyword>
<dbReference type="Pfam" id="PF18895">
    <property type="entry name" value="T4SS_pilin"/>
    <property type="match status" value="1"/>
</dbReference>
<dbReference type="Proteomes" id="UP000231466">
    <property type="component" value="Unassembled WGS sequence"/>
</dbReference>
<keyword evidence="1" id="KW-1133">Transmembrane helix</keyword>
<proteinExistence type="predicted"/>
<name>A0A2H0VFU9_9BACT</name>
<evidence type="ECO:0000313" key="2">
    <source>
        <dbReference type="EMBL" id="PIR97994.1"/>
    </source>
</evidence>
<organism evidence="2 3">
    <name type="scientific">Candidatus Colwellbacteria bacterium CG10_big_fil_rev_8_21_14_0_10_42_22</name>
    <dbReference type="NCBI Taxonomy" id="1974540"/>
    <lineage>
        <taxon>Bacteria</taxon>
        <taxon>Candidatus Colwelliibacteriota</taxon>
    </lineage>
</organism>
<keyword evidence="1" id="KW-0472">Membrane</keyword>
<protein>
    <submittedName>
        <fullName evidence="2">Uncharacterized protein</fullName>
    </submittedName>
</protein>
<dbReference type="EMBL" id="PFAH01000007">
    <property type="protein sequence ID" value="PIR97994.1"/>
    <property type="molecule type" value="Genomic_DNA"/>
</dbReference>
<sequence>MIKEFIVKTTLAQGLPSRIIPECDPTFSSDSPLPPCNECFLAQTGYNVMMVLVWFAFVIVIFMAIFGGFRMFITLGNPDQLNKAKKQITNAIIGLVIVLLSWTIINVIFTTFTKLGGSWWQLHQLECETTLQDCQIKCEERYASSTDVLECQNQCPTAR</sequence>
<comment type="caution">
    <text evidence="2">The sequence shown here is derived from an EMBL/GenBank/DDBJ whole genome shotgun (WGS) entry which is preliminary data.</text>
</comment>
<feature type="transmembrane region" description="Helical" evidence="1">
    <location>
        <begin position="88"/>
        <end position="109"/>
    </location>
</feature>
<reference evidence="3" key="1">
    <citation type="submission" date="2017-09" db="EMBL/GenBank/DDBJ databases">
        <title>Depth-based differentiation of microbial function through sediment-hosted aquifers and enrichment of novel symbionts in the deep terrestrial subsurface.</title>
        <authorList>
            <person name="Probst A.J."/>
            <person name="Ladd B."/>
            <person name="Jarett J.K."/>
            <person name="Geller-Mcgrath D.E."/>
            <person name="Sieber C.M.K."/>
            <person name="Emerson J.B."/>
            <person name="Anantharaman K."/>
            <person name="Thomas B.C."/>
            <person name="Malmstrom R."/>
            <person name="Stieglmeier M."/>
            <person name="Klingl A."/>
            <person name="Woyke T."/>
            <person name="Ryan C.M."/>
            <person name="Banfield J.F."/>
        </authorList>
    </citation>
    <scope>NUCLEOTIDE SEQUENCE [LARGE SCALE GENOMIC DNA]</scope>
</reference>
<dbReference type="AlphaFoldDB" id="A0A2H0VFU9"/>
<accession>A0A2H0VFU9</accession>
<gene>
    <name evidence="2" type="ORF">COT89_01960</name>
</gene>
<dbReference type="InterPro" id="IPR043993">
    <property type="entry name" value="T4SS_pilin"/>
</dbReference>
<evidence type="ECO:0000256" key="1">
    <source>
        <dbReference type="SAM" id="Phobius"/>
    </source>
</evidence>